<reference evidence="7 8" key="1">
    <citation type="journal article" date="2015" name="Stand. Genomic Sci.">
        <title>Genomic Encyclopedia of Bacterial and Archaeal Type Strains, Phase III: the genomes of soil and plant-associated and newly described type strains.</title>
        <authorList>
            <person name="Whitman W.B."/>
            <person name="Woyke T."/>
            <person name="Klenk H.P."/>
            <person name="Zhou Y."/>
            <person name="Lilburn T.G."/>
            <person name="Beck B.J."/>
            <person name="De Vos P."/>
            <person name="Vandamme P."/>
            <person name="Eisen J.A."/>
            <person name="Garrity G."/>
            <person name="Hugenholtz P."/>
            <person name="Kyrpides N.C."/>
        </authorList>
    </citation>
    <scope>NUCLEOTIDE SEQUENCE [LARGE SCALE GENOMIC DNA]</scope>
    <source>
        <strain evidence="7 8">CGMCC 1.7748</strain>
    </source>
</reference>
<keyword evidence="3" id="KW-0238">DNA-binding</keyword>
<evidence type="ECO:0000256" key="2">
    <source>
        <dbReference type="ARBA" id="ARBA00022908"/>
    </source>
</evidence>
<sequence>MSKSLWPGVRVKTAKGKKYWYWTRVEPGAPWVRLPSPYDDADGFMRKLAHYQRVTARIAEHKREGTFGALVTTYRGSRDYERLSANTRISYDRYLDRLVVAYADAPLVEMTPEDIQVRVMDANSDTPAAADMMLTILRVLYKFALKRRRGLEDWTAGIEPYGNKTEREPWPLHMLDAAKASDDPLFRLAVKLALYTGQRPGDVCNMTWNAVQGGYIRVRQQKTGTPVEIAMHTELAAELATAKRSDRHLFILSNRQGGPLTSKVLLKWCQAFTRKLGRNYSPHGLRKNATNELFEAGCTAAEVAAITGHKSLSMLEHYGKARSQPKLAARAIGKWTETEQERENHKANGKPRQ</sequence>
<evidence type="ECO:0000256" key="5">
    <source>
        <dbReference type="SAM" id="MobiDB-lite"/>
    </source>
</evidence>
<evidence type="ECO:0000259" key="6">
    <source>
        <dbReference type="PROSITE" id="PS51898"/>
    </source>
</evidence>
<protein>
    <submittedName>
        <fullName evidence="7">Site-specific recombinase XerD</fullName>
    </submittedName>
</protein>
<accession>A0A562KIS9</accession>
<keyword evidence="2" id="KW-0229">DNA integration</keyword>
<evidence type="ECO:0000256" key="3">
    <source>
        <dbReference type="ARBA" id="ARBA00023125"/>
    </source>
</evidence>
<dbReference type="Pfam" id="PF00589">
    <property type="entry name" value="Phage_integrase"/>
    <property type="match status" value="1"/>
</dbReference>
<name>A0A562KIS9_SPHWJ</name>
<evidence type="ECO:0000256" key="4">
    <source>
        <dbReference type="ARBA" id="ARBA00023172"/>
    </source>
</evidence>
<proteinExistence type="inferred from homology"/>
<dbReference type="GO" id="GO:0015074">
    <property type="term" value="P:DNA integration"/>
    <property type="evidence" value="ECO:0007669"/>
    <property type="project" value="UniProtKB-KW"/>
</dbReference>
<gene>
    <name evidence="7" type="ORF">IQ35_01547</name>
</gene>
<dbReference type="InterPro" id="IPR002104">
    <property type="entry name" value="Integrase_catalytic"/>
</dbReference>
<keyword evidence="8" id="KW-1185">Reference proteome</keyword>
<dbReference type="InterPro" id="IPR013762">
    <property type="entry name" value="Integrase-like_cat_sf"/>
</dbReference>
<dbReference type="Gene3D" id="1.10.443.10">
    <property type="entry name" value="Intergrase catalytic core"/>
    <property type="match status" value="1"/>
</dbReference>
<dbReference type="Proteomes" id="UP000316624">
    <property type="component" value="Unassembled WGS sequence"/>
</dbReference>
<dbReference type="EMBL" id="VLKK01000004">
    <property type="protein sequence ID" value="TWH95291.1"/>
    <property type="molecule type" value="Genomic_DNA"/>
</dbReference>
<dbReference type="PROSITE" id="PS51898">
    <property type="entry name" value="TYR_RECOMBINASE"/>
    <property type="match status" value="1"/>
</dbReference>
<feature type="domain" description="Tyr recombinase" evidence="6">
    <location>
        <begin position="158"/>
        <end position="332"/>
    </location>
</feature>
<evidence type="ECO:0000256" key="1">
    <source>
        <dbReference type="ARBA" id="ARBA00008857"/>
    </source>
</evidence>
<dbReference type="AlphaFoldDB" id="A0A562KIS9"/>
<organism evidence="7 8">
    <name type="scientific">Sphingobium wenxiniae (strain DSM 21828 / CGMCC 1.7748 / JZ-1)</name>
    <dbReference type="NCBI Taxonomy" id="595605"/>
    <lineage>
        <taxon>Bacteria</taxon>
        <taxon>Pseudomonadati</taxon>
        <taxon>Pseudomonadota</taxon>
        <taxon>Alphaproteobacteria</taxon>
        <taxon>Sphingomonadales</taxon>
        <taxon>Sphingomonadaceae</taxon>
        <taxon>Sphingobium</taxon>
    </lineage>
</organism>
<comment type="similarity">
    <text evidence="1">Belongs to the 'phage' integrase family.</text>
</comment>
<dbReference type="SUPFAM" id="SSF56349">
    <property type="entry name" value="DNA breaking-rejoining enzymes"/>
    <property type="match status" value="1"/>
</dbReference>
<comment type="caution">
    <text evidence="7">The sequence shown here is derived from an EMBL/GenBank/DDBJ whole genome shotgun (WGS) entry which is preliminary data.</text>
</comment>
<dbReference type="GO" id="GO:0003677">
    <property type="term" value="F:DNA binding"/>
    <property type="evidence" value="ECO:0007669"/>
    <property type="project" value="UniProtKB-KW"/>
</dbReference>
<dbReference type="PANTHER" id="PTHR30349:SF41">
    <property type="entry name" value="INTEGRASE_RECOMBINASE PROTEIN MJ0367-RELATED"/>
    <property type="match status" value="1"/>
</dbReference>
<evidence type="ECO:0000313" key="8">
    <source>
        <dbReference type="Proteomes" id="UP000316624"/>
    </source>
</evidence>
<dbReference type="InterPro" id="IPR011010">
    <property type="entry name" value="DNA_brk_join_enz"/>
</dbReference>
<feature type="region of interest" description="Disordered" evidence="5">
    <location>
        <begin position="333"/>
        <end position="353"/>
    </location>
</feature>
<keyword evidence="4" id="KW-0233">DNA recombination</keyword>
<dbReference type="GO" id="GO:0006310">
    <property type="term" value="P:DNA recombination"/>
    <property type="evidence" value="ECO:0007669"/>
    <property type="project" value="UniProtKB-KW"/>
</dbReference>
<dbReference type="InterPro" id="IPR050090">
    <property type="entry name" value="Tyrosine_recombinase_XerCD"/>
</dbReference>
<feature type="compositionally biased region" description="Basic and acidic residues" evidence="5">
    <location>
        <begin position="336"/>
        <end position="346"/>
    </location>
</feature>
<evidence type="ECO:0000313" key="7">
    <source>
        <dbReference type="EMBL" id="TWH95291.1"/>
    </source>
</evidence>
<dbReference type="PANTHER" id="PTHR30349">
    <property type="entry name" value="PHAGE INTEGRASE-RELATED"/>
    <property type="match status" value="1"/>
</dbReference>